<evidence type="ECO:0000313" key="2">
    <source>
        <dbReference type="Proteomes" id="UP000191342"/>
    </source>
</evidence>
<dbReference type="OrthoDB" id="4521316at2759"/>
<name>A0A1V6U591_9EURO</name>
<keyword evidence="2" id="KW-1185">Reference proteome</keyword>
<comment type="caution">
    <text evidence="1">The sequence shown here is derived from an EMBL/GenBank/DDBJ whole genome shotgun (WGS) entry which is preliminary data.</text>
</comment>
<gene>
    <name evidence="1" type="ORF">PENFLA_c001G01512</name>
</gene>
<evidence type="ECO:0000313" key="1">
    <source>
        <dbReference type="EMBL" id="OQE33063.1"/>
    </source>
</evidence>
<reference evidence="2" key="1">
    <citation type="journal article" date="2017" name="Nat. Microbiol.">
        <title>Global analysis of biosynthetic gene clusters reveals vast potential of secondary metabolite production in Penicillium species.</title>
        <authorList>
            <person name="Nielsen J.C."/>
            <person name="Grijseels S."/>
            <person name="Prigent S."/>
            <person name="Ji B."/>
            <person name="Dainat J."/>
            <person name="Nielsen K.F."/>
            <person name="Frisvad J.C."/>
            <person name="Workman M."/>
            <person name="Nielsen J."/>
        </authorList>
    </citation>
    <scope>NUCLEOTIDE SEQUENCE [LARGE SCALE GENOMIC DNA]</scope>
    <source>
        <strain evidence="2">IBT 14082</strain>
    </source>
</reference>
<dbReference type="EMBL" id="MLQL01000001">
    <property type="protein sequence ID" value="OQE33063.1"/>
    <property type="molecule type" value="Genomic_DNA"/>
</dbReference>
<dbReference type="Proteomes" id="UP000191342">
    <property type="component" value="Unassembled WGS sequence"/>
</dbReference>
<dbReference type="AlphaFoldDB" id="A0A1V6U591"/>
<accession>A0A1V6U591</accession>
<proteinExistence type="predicted"/>
<organism evidence="1 2">
    <name type="scientific">Penicillium flavigenum</name>
    <dbReference type="NCBI Taxonomy" id="254877"/>
    <lineage>
        <taxon>Eukaryota</taxon>
        <taxon>Fungi</taxon>
        <taxon>Dikarya</taxon>
        <taxon>Ascomycota</taxon>
        <taxon>Pezizomycotina</taxon>
        <taxon>Eurotiomycetes</taxon>
        <taxon>Eurotiomycetidae</taxon>
        <taxon>Eurotiales</taxon>
        <taxon>Aspergillaceae</taxon>
        <taxon>Penicillium</taxon>
    </lineage>
</organism>
<protein>
    <submittedName>
        <fullName evidence="1">Uncharacterized protein</fullName>
    </submittedName>
</protein>
<sequence length="236" mass="26931">MSQTSHSVKQISFPTPWGVRYFKRVEERTEHNTSSRSESRYGSGINYSWSSKAARKNFKDWKASVVQLPPETRPALPPQELTFTELEPMTDKRGELLVLSCSLQPSYPNFALSCTTEFTERREVRNGTVLSGVRRAGAVISTTGNSWRVLIEWTGWNGDVLRAALGSEIMDSLEEVKAVRKGDGAVAPITAQFDMKVTVPSEYEVDRIWSKTKGFYNVEIYIPKRTYKHKRLDTRW</sequence>